<gene>
    <name evidence="3" type="ORF">XENTR_v90030373mg</name>
</gene>
<proteinExistence type="predicted"/>
<feature type="compositionally biased region" description="Polar residues" evidence="1">
    <location>
        <begin position="40"/>
        <end position="49"/>
    </location>
</feature>
<reference evidence="3" key="1">
    <citation type="submission" date="2009-11" db="EMBL/GenBank/DDBJ databases">
        <authorList>
            <consortium name="US DOE Joint Genome Institute (JGI-PGF)"/>
            <person name="Ottilar R."/>
            <person name="Schmutz J."/>
            <person name="Salamov A."/>
            <person name="Cheng J.F."/>
            <person name="Lucas S."/>
            <person name="Pitluck S."/>
            <person name="Gundlach H."/>
            <person name="Guo Y."/>
            <person name="Haberer G."/>
            <person name="Nasrallah J."/>
            <person name="Mayer K.F.X."/>
            <person name="van de Peer Y."/>
            <person name="Weigel D."/>
            <person name="Grigoriev I.V."/>
        </authorList>
    </citation>
    <scope>NUCLEOTIDE SEQUENCE</scope>
    <source>
        <strain evidence="3">Nigerian</strain>
    </source>
</reference>
<reference evidence="3" key="3">
    <citation type="submission" date="2016-05" db="EMBL/GenBank/DDBJ databases">
        <title>WGS assembly of Xenopus tropicalis.</title>
        <authorList>
            <person name="Sessions A."/>
            <person name="Jenkins J."/>
            <person name="Mitros T."/>
            <person name="Lyons J.T."/>
            <person name="Dichmann D.S."/>
            <person name="Robert J."/>
            <person name="Harland R.M."/>
            <person name="Rokhsar D.S."/>
        </authorList>
    </citation>
    <scope>NUCLEOTIDE SEQUENCE</scope>
    <source>
        <strain evidence="3">Nigerian</strain>
    </source>
</reference>
<evidence type="ECO:0000256" key="1">
    <source>
        <dbReference type="SAM" id="MobiDB-lite"/>
    </source>
</evidence>
<feature type="region of interest" description="Disordered" evidence="1">
    <location>
        <begin position="99"/>
        <end position="118"/>
    </location>
</feature>
<feature type="compositionally biased region" description="Gly residues" evidence="1">
    <location>
        <begin position="16"/>
        <end position="28"/>
    </location>
</feature>
<protein>
    <recommendedName>
        <fullName evidence="2">MKI67 FHA domain-containing protein</fullName>
    </recommendedName>
</protein>
<accession>A0A1B8Y702</accession>
<feature type="non-terminal residue" evidence="3">
    <location>
        <position position="1"/>
    </location>
</feature>
<dbReference type="AlphaFoldDB" id="A0A1B8Y702"/>
<feature type="domain" description="MKI67 FHA" evidence="2">
    <location>
        <begin position="43"/>
        <end position="82"/>
    </location>
</feature>
<reference evidence="3" key="2">
    <citation type="journal article" date="2010" name="Science">
        <title>The genome of the Western clawed frog Xenopus tropicalis.</title>
        <authorList>
            <person name="Hellsten U."/>
            <person name="Harland R.M."/>
            <person name="Gilchrist M.J."/>
            <person name="Hendrix D."/>
            <person name="Jurka J."/>
            <person name="Kapitonov V."/>
            <person name="Ovcharenko I."/>
            <person name="Putnam N.H."/>
            <person name="Shu S."/>
            <person name="Taher L."/>
            <person name="Blitz I.L."/>
            <person name="Blumberg B."/>
            <person name="Dichmann D.S."/>
            <person name="Dubchak I."/>
            <person name="Amaya E."/>
            <person name="Detter J.C."/>
            <person name="Fletcher R."/>
            <person name="Gerhard D.S."/>
            <person name="Goodstein D."/>
            <person name="Graves T."/>
            <person name="Grigoriev I.V."/>
            <person name="Grimwood J."/>
            <person name="Kawashima T."/>
            <person name="Lindquist E."/>
            <person name="Lucas S.M."/>
            <person name="Mead P.E."/>
            <person name="Mitros T."/>
            <person name="Ogino H."/>
            <person name="Ohta Y."/>
            <person name="Poliakov A.V."/>
            <person name="Pollet N."/>
            <person name="Robert J."/>
            <person name="Salamov A."/>
            <person name="Sater A.K."/>
            <person name="Schmutz J."/>
            <person name="Terry A."/>
            <person name="Vize P.D."/>
            <person name="Warren W.C."/>
            <person name="Wells D."/>
            <person name="Wills A."/>
            <person name="Wilson R.K."/>
            <person name="Zimmerman L.B."/>
            <person name="Zorn A.M."/>
            <person name="Grainger R."/>
            <person name="Grammer T."/>
            <person name="Khokha M.K."/>
            <person name="Richardson P.M."/>
            <person name="Rokhsar D.S."/>
        </authorList>
    </citation>
    <scope>NUCLEOTIDE SEQUENCE [LARGE SCALE GENOMIC DNA]</scope>
    <source>
        <strain evidence="3">Nigerian</strain>
    </source>
</reference>
<organism evidence="3">
    <name type="scientific">Xenopus tropicalis</name>
    <name type="common">Western clawed frog</name>
    <name type="synonym">Silurana tropicalis</name>
    <dbReference type="NCBI Taxonomy" id="8364"/>
    <lineage>
        <taxon>Eukaryota</taxon>
        <taxon>Metazoa</taxon>
        <taxon>Chordata</taxon>
        <taxon>Craniata</taxon>
        <taxon>Vertebrata</taxon>
        <taxon>Euteleostomi</taxon>
        <taxon>Amphibia</taxon>
        <taxon>Batrachia</taxon>
        <taxon>Anura</taxon>
        <taxon>Pipoidea</taxon>
        <taxon>Pipidae</taxon>
        <taxon>Xenopodinae</taxon>
        <taxon>Xenopus</taxon>
        <taxon>Silurana</taxon>
    </lineage>
</organism>
<sequence>GGGFSRAPGVFSGLGLHTGGSGGFFFRGGGKKRKEPTCDADTSVSSQDPTPVCTPTVLERRKSVRLEQNDEDDDEEVVLKLPQEDEEVVLKLPLKVTPTAKRQKISKSEKKTKIKKQK</sequence>
<evidence type="ECO:0000259" key="2">
    <source>
        <dbReference type="Pfam" id="PF12196"/>
    </source>
</evidence>
<dbReference type="InterPro" id="IPR021043">
    <property type="entry name" value="NIFK_FHA_Ki67-binding"/>
</dbReference>
<name>A0A1B8Y702_XENTR</name>
<dbReference type="Pfam" id="PF12196">
    <property type="entry name" value="hNIFK_binding"/>
    <property type="match status" value="1"/>
</dbReference>
<feature type="region of interest" description="Disordered" evidence="1">
    <location>
        <begin position="1"/>
        <end position="56"/>
    </location>
</feature>
<evidence type="ECO:0000313" key="3">
    <source>
        <dbReference type="EMBL" id="OCA18778.1"/>
    </source>
</evidence>
<dbReference type="EMBL" id="KV460401">
    <property type="protein sequence ID" value="OCA18778.1"/>
    <property type="molecule type" value="Genomic_DNA"/>
</dbReference>